<dbReference type="Gene3D" id="1.10.760.10">
    <property type="entry name" value="Cytochrome c-like domain"/>
    <property type="match status" value="1"/>
</dbReference>
<dbReference type="AlphaFoldDB" id="A0A163CQ04"/>
<dbReference type="GO" id="GO:0009055">
    <property type="term" value="F:electron transfer activity"/>
    <property type="evidence" value="ECO:0007669"/>
    <property type="project" value="InterPro"/>
</dbReference>
<gene>
    <name evidence="7" type="ORF">AVW16_11155</name>
</gene>
<feature type="domain" description="Cytochrome c" evidence="6">
    <location>
        <begin position="42"/>
        <end position="145"/>
    </location>
</feature>
<keyword evidence="3 4" id="KW-0408">Iron</keyword>
<dbReference type="STRING" id="1452487.AVW16_11155"/>
<dbReference type="SUPFAM" id="SSF46626">
    <property type="entry name" value="Cytochrome c"/>
    <property type="match status" value="1"/>
</dbReference>
<organism evidence="7 8">
    <name type="scientific">Crenobacter luteus</name>
    <dbReference type="NCBI Taxonomy" id="1452487"/>
    <lineage>
        <taxon>Bacteria</taxon>
        <taxon>Pseudomonadati</taxon>
        <taxon>Pseudomonadota</taxon>
        <taxon>Betaproteobacteria</taxon>
        <taxon>Neisseriales</taxon>
        <taxon>Neisseriaceae</taxon>
        <taxon>Crenobacter</taxon>
    </lineage>
</organism>
<name>A0A163CQ04_9NEIS</name>
<keyword evidence="1 4" id="KW-0349">Heme</keyword>
<keyword evidence="2 4" id="KW-0479">Metal-binding</keyword>
<protein>
    <submittedName>
        <fullName evidence="7">Cytochrome C</fullName>
    </submittedName>
</protein>
<evidence type="ECO:0000256" key="2">
    <source>
        <dbReference type="ARBA" id="ARBA00022723"/>
    </source>
</evidence>
<proteinExistence type="predicted"/>
<dbReference type="GO" id="GO:0046872">
    <property type="term" value="F:metal ion binding"/>
    <property type="evidence" value="ECO:0007669"/>
    <property type="project" value="UniProtKB-KW"/>
</dbReference>
<dbReference type="InterPro" id="IPR036909">
    <property type="entry name" value="Cyt_c-like_dom_sf"/>
</dbReference>
<dbReference type="EMBL" id="LQQU01000017">
    <property type="protein sequence ID" value="KZE32927.1"/>
    <property type="molecule type" value="Genomic_DNA"/>
</dbReference>
<feature type="compositionally biased region" description="Pro residues" evidence="5">
    <location>
        <begin position="153"/>
        <end position="173"/>
    </location>
</feature>
<sequence>MENRGDAEREGIVTGRMGIVLVVAAALAVPQAWAAKRGGESRSVERGRYLTQIAGCNDCHTPGYLMSGGKVPEKQWLTGDAFGWNGPWGTTYASNLRLYMQGLSESDWLKVARHRELRPPMPVPTLRAMSDADLLALYRYIRFLGPAGEPAPAYQPPGEPPRGPAAVFPAPPK</sequence>
<dbReference type="PROSITE" id="PS51007">
    <property type="entry name" value="CYTC"/>
    <property type="match status" value="1"/>
</dbReference>
<evidence type="ECO:0000256" key="5">
    <source>
        <dbReference type="SAM" id="MobiDB-lite"/>
    </source>
</evidence>
<dbReference type="GO" id="GO:0020037">
    <property type="term" value="F:heme binding"/>
    <property type="evidence" value="ECO:0007669"/>
    <property type="project" value="InterPro"/>
</dbReference>
<evidence type="ECO:0000256" key="4">
    <source>
        <dbReference type="PROSITE-ProRule" id="PRU00433"/>
    </source>
</evidence>
<dbReference type="InterPro" id="IPR009056">
    <property type="entry name" value="Cyt_c-like_dom"/>
</dbReference>
<evidence type="ECO:0000313" key="8">
    <source>
        <dbReference type="Proteomes" id="UP000076625"/>
    </source>
</evidence>
<comment type="caution">
    <text evidence="7">The sequence shown here is derived from an EMBL/GenBank/DDBJ whole genome shotgun (WGS) entry which is preliminary data.</text>
</comment>
<accession>A0A163CQ04</accession>
<evidence type="ECO:0000256" key="3">
    <source>
        <dbReference type="ARBA" id="ARBA00023004"/>
    </source>
</evidence>
<feature type="region of interest" description="Disordered" evidence="5">
    <location>
        <begin position="150"/>
        <end position="173"/>
    </location>
</feature>
<evidence type="ECO:0000256" key="1">
    <source>
        <dbReference type="ARBA" id="ARBA00022617"/>
    </source>
</evidence>
<evidence type="ECO:0000259" key="6">
    <source>
        <dbReference type="PROSITE" id="PS51007"/>
    </source>
</evidence>
<dbReference type="Proteomes" id="UP000076625">
    <property type="component" value="Unassembled WGS sequence"/>
</dbReference>
<keyword evidence="8" id="KW-1185">Reference proteome</keyword>
<evidence type="ECO:0000313" key="7">
    <source>
        <dbReference type="EMBL" id="KZE32927.1"/>
    </source>
</evidence>
<reference evidence="8" key="1">
    <citation type="submission" date="2016-01" db="EMBL/GenBank/DDBJ databases">
        <title>Draft genome of Chromobacterium sp. F49.</title>
        <authorList>
            <person name="Hong K.W."/>
        </authorList>
    </citation>
    <scope>NUCLEOTIDE SEQUENCE [LARGE SCALE GENOMIC DNA]</scope>
    <source>
        <strain evidence="8">CN10</strain>
    </source>
</reference>